<keyword evidence="1" id="KW-0175">Coiled coil</keyword>
<protein>
    <submittedName>
        <fullName evidence="2">Uncharacterized protein</fullName>
    </submittedName>
</protein>
<keyword evidence="3" id="KW-1185">Reference proteome</keyword>
<dbReference type="PATRIC" id="fig|649747.3.peg.4233"/>
<dbReference type="Proteomes" id="UP000016511">
    <property type="component" value="Unassembled WGS sequence"/>
</dbReference>
<name>U1Y501_ANEAE</name>
<dbReference type="RefSeq" id="WP_021624119.1">
    <property type="nucleotide sequence ID" value="NZ_KE952892.1"/>
</dbReference>
<dbReference type="Gene3D" id="3.40.50.300">
    <property type="entry name" value="P-loop containing nucleotide triphosphate hydrolases"/>
    <property type="match status" value="1"/>
</dbReference>
<comment type="caution">
    <text evidence="2">The sequence shown here is derived from an EMBL/GenBank/DDBJ whole genome shotgun (WGS) entry which is preliminary data.</text>
</comment>
<organism evidence="2 3">
    <name type="scientific">Aneurinibacillus aneurinilyticus ATCC 12856</name>
    <dbReference type="NCBI Taxonomy" id="649747"/>
    <lineage>
        <taxon>Bacteria</taxon>
        <taxon>Bacillati</taxon>
        <taxon>Bacillota</taxon>
        <taxon>Bacilli</taxon>
        <taxon>Bacillales</taxon>
        <taxon>Paenibacillaceae</taxon>
        <taxon>Aneurinibacillus group</taxon>
        <taxon>Aneurinibacillus</taxon>
    </lineage>
</organism>
<dbReference type="GeneID" id="92841204"/>
<dbReference type="EMBL" id="AWSJ01000287">
    <property type="protein sequence ID" value="ERI07232.1"/>
    <property type="molecule type" value="Genomic_DNA"/>
</dbReference>
<dbReference type="SUPFAM" id="SSF52540">
    <property type="entry name" value="P-loop containing nucleoside triphosphate hydrolases"/>
    <property type="match status" value="1"/>
</dbReference>
<gene>
    <name evidence="2" type="ORF">HMPREF0083_04703</name>
</gene>
<reference evidence="2 3" key="1">
    <citation type="submission" date="2013-08" db="EMBL/GenBank/DDBJ databases">
        <authorList>
            <person name="Weinstock G."/>
            <person name="Sodergren E."/>
            <person name="Wylie T."/>
            <person name="Fulton L."/>
            <person name="Fulton R."/>
            <person name="Fronick C."/>
            <person name="O'Laughlin M."/>
            <person name="Godfrey J."/>
            <person name="Miner T."/>
            <person name="Herter B."/>
            <person name="Appelbaum E."/>
            <person name="Cordes M."/>
            <person name="Lek S."/>
            <person name="Wollam A."/>
            <person name="Pepin K.H."/>
            <person name="Palsikar V.B."/>
            <person name="Mitreva M."/>
            <person name="Wilson R.K."/>
        </authorList>
    </citation>
    <scope>NUCLEOTIDE SEQUENCE [LARGE SCALE GENOMIC DNA]</scope>
    <source>
        <strain evidence="2 3">ATCC 12856</strain>
    </source>
</reference>
<proteinExistence type="predicted"/>
<dbReference type="HOGENOM" id="CLU_793757_0_0_9"/>
<evidence type="ECO:0000313" key="2">
    <source>
        <dbReference type="EMBL" id="ERI07232.1"/>
    </source>
</evidence>
<dbReference type="STRING" id="649747.HMPREF0083_04703"/>
<dbReference type="AlphaFoldDB" id="U1Y501"/>
<feature type="coiled-coil region" evidence="1">
    <location>
        <begin position="148"/>
        <end position="175"/>
    </location>
</feature>
<dbReference type="InterPro" id="IPR027417">
    <property type="entry name" value="P-loop_NTPase"/>
</dbReference>
<evidence type="ECO:0000313" key="3">
    <source>
        <dbReference type="Proteomes" id="UP000016511"/>
    </source>
</evidence>
<evidence type="ECO:0000256" key="1">
    <source>
        <dbReference type="SAM" id="Coils"/>
    </source>
</evidence>
<sequence>MPKNNWKGAMKMEDIVFFEEENTETGEHVSPQLLLACNAKQQEDWLRKELDDFEESGRVKNLAELQKHLKDCKPIDMAILLKRNKVGGVYKSDEMARAILEHSPDAQVLIIVGSNDAKGQKIIQAADEMGCRTLVANDGQKINGEMIQQVVQEMADEIRQKFEELEETWEEEQELDSLDEKQLLHVVYIEGAKGGSGRTTALVALARSLKEKQKEVIVLDDTQGCTFMIKEEEGIKVRTSKELPEWPEKGWVLVDGAPPESIEEDEDKVVHHVLITDPSLESLNRAQKKIKPDTIIIVNRTLESIPTAIYENELQREPSFMVYADPSSYLIMDTEKVLSDWKPLLSYIS</sequence>
<accession>U1Y501</accession>